<reference evidence="3 4" key="1">
    <citation type="submission" date="2020-06" db="EMBL/GenBank/DDBJ databases">
        <authorList>
            <person name="Li R."/>
            <person name="Bekaert M."/>
        </authorList>
    </citation>
    <scope>NUCLEOTIDE SEQUENCE [LARGE SCALE GENOMIC DNA]</scope>
    <source>
        <strain evidence="4">wild</strain>
    </source>
</reference>
<keyword evidence="4" id="KW-1185">Reference proteome</keyword>
<feature type="transmembrane region" description="Helical" evidence="1">
    <location>
        <begin position="375"/>
        <end position="399"/>
    </location>
</feature>
<accession>A0A6J8D3B8</accession>
<keyword evidence="1" id="KW-0472">Membrane</keyword>
<dbReference type="InterPro" id="IPR057371">
    <property type="entry name" value="VERL_C"/>
</dbReference>
<organism evidence="3 4">
    <name type="scientific">Mytilus coruscus</name>
    <name type="common">Sea mussel</name>
    <dbReference type="NCBI Taxonomy" id="42192"/>
    <lineage>
        <taxon>Eukaryota</taxon>
        <taxon>Metazoa</taxon>
        <taxon>Spiralia</taxon>
        <taxon>Lophotrochozoa</taxon>
        <taxon>Mollusca</taxon>
        <taxon>Bivalvia</taxon>
        <taxon>Autobranchia</taxon>
        <taxon>Pteriomorphia</taxon>
        <taxon>Mytilida</taxon>
        <taxon>Mytiloidea</taxon>
        <taxon>Mytilidae</taxon>
        <taxon>Mytilinae</taxon>
        <taxon>Mytilus</taxon>
    </lineage>
</organism>
<keyword evidence="1" id="KW-1133">Transmembrane helix</keyword>
<evidence type="ECO:0000313" key="4">
    <source>
        <dbReference type="Proteomes" id="UP000507470"/>
    </source>
</evidence>
<gene>
    <name evidence="3" type="ORF">MCOR_35694</name>
</gene>
<dbReference type="Pfam" id="PF25272">
    <property type="entry name" value="VERL_C"/>
    <property type="match status" value="1"/>
</dbReference>
<protein>
    <submittedName>
        <fullName evidence="3">PICALM</fullName>
    </submittedName>
</protein>
<dbReference type="EMBL" id="CACVKT020006447">
    <property type="protein sequence ID" value="CAC5401630.1"/>
    <property type="molecule type" value="Genomic_DNA"/>
</dbReference>
<proteinExistence type="predicted"/>
<keyword evidence="1" id="KW-0812">Transmembrane</keyword>
<dbReference type="AlphaFoldDB" id="A0A6J8D3B8"/>
<evidence type="ECO:0000256" key="1">
    <source>
        <dbReference type="SAM" id="Phobius"/>
    </source>
</evidence>
<sequence length="417" mass="45865">MISNNGTFTIPPHVDLKIRYGLYYILKKGSVSVVNYSKGIKLQNVRLKVLGLSTFYISKSCGEKTADGTYYSGTGANVTIKSDLHVRAKVHCANSKIVQINPINDTNTETTLKLCYTNDTTTCAVADDCYFNTPADGSNFYSVELEVYWGFDNGTLMNEYETYTISCIAEGNKTETMSNKAVEDDFVPLTGNLVGNLGGNYAEGSSLKLIDVLGKEITGALPMEKKVHLRIETTSSEYSGVVPYNCNAKSKDGNTIYPILQAGCGEGVIFPKTVGFTTKGQMSTSPFFKVFRLMEDGSDAGISYECSFVVCNNTCDGSSCSLRSKRSSETSEDGPEFNVWTSSFQLQNLEERTEDRMDQSERQLRDLKLDSRLNFVSMEIVGISIVALLSLLIAVYSCVRVQQKSLRQKVSSKVVSP</sequence>
<evidence type="ECO:0000259" key="2">
    <source>
        <dbReference type="Pfam" id="PF25272"/>
    </source>
</evidence>
<name>A0A6J8D3B8_MYTCO</name>
<dbReference type="Proteomes" id="UP000507470">
    <property type="component" value="Unassembled WGS sequence"/>
</dbReference>
<feature type="domain" description="Vitelline envelope sperm lysin receptor C-terminal" evidence="2">
    <location>
        <begin position="78"/>
        <end position="320"/>
    </location>
</feature>
<evidence type="ECO:0000313" key="3">
    <source>
        <dbReference type="EMBL" id="CAC5401630.1"/>
    </source>
</evidence>
<dbReference type="OrthoDB" id="6081760at2759"/>